<keyword evidence="4 10" id="KW-0812">Transmembrane</keyword>
<dbReference type="PANTHER" id="PTHR30069:SF29">
    <property type="entry name" value="HEMOGLOBIN AND HEMOGLOBIN-HAPTOGLOBIN-BINDING PROTEIN 1-RELATED"/>
    <property type="match status" value="1"/>
</dbReference>
<proteinExistence type="inferred from homology"/>
<keyword evidence="9 10" id="KW-0998">Cell outer membrane</keyword>
<name>A0ABU9L0M2_9FLAO</name>
<sequence length="606" mass="68554">MKRLLLLFIIAFGSLHAQNDSINKLDEIILRGNFSPVLNSGYEVRVIPDSILKNNFESLGTLLQKQANFYFKQNGNGMVSSISLRGTSASQTGVYWNGIGINSALNGQTDFNTLQANSFDQLEVRKGGGSVLFGNGSVGGAINLKDEVNFNNVQQAGVLLGLASFDTYFTQLTGIWGSDRFYAKISGGVQASKNDYPYLNTSLENDNGAYVNYNLNATLGYKINELHSLRFNTSIFDNDRELSRTLTSESSAKLKNNDRRFLLGWTYLGSRYTSSLKVALLHEDFQYLFDKNISANESIGSSDRLIGKYDFTYFLKNDMFFRAGVEFENARGNGNNINEVSQDDFTGYALMHHEPWRKFTYNLSIRAGASSAYDIPVIYSLDARYLFTTSLSLRGAYSTNYRLPTFNDLYWEPGGNPELKAEFSSSGEIGLDYQLKNLRIGAGWYVIKSKDLIQWRPVTQDFWQPVNIDKAFNQGLEFMASYNCVIGMHFIVLRANYDYTLATDDNSNKQLIYVPKHRAGGVLDYSWKKWGFNYNLQYVGKVFTTTSNSESLDDYLLSDISLNRSFCKDIVTLNVKVNNLFNVNYQSVAFRPMPGRNYVLQFNFKI</sequence>
<evidence type="ECO:0000256" key="12">
    <source>
        <dbReference type="SAM" id="SignalP"/>
    </source>
</evidence>
<evidence type="ECO:0000256" key="3">
    <source>
        <dbReference type="ARBA" id="ARBA00022452"/>
    </source>
</evidence>
<evidence type="ECO:0000256" key="10">
    <source>
        <dbReference type="PROSITE-ProRule" id="PRU01360"/>
    </source>
</evidence>
<dbReference type="InterPro" id="IPR012910">
    <property type="entry name" value="Plug_dom"/>
</dbReference>
<reference evidence="15 16" key="1">
    <citation type="submission" date="2024-04" db="EMBL/GenBank/DDBJ databases">
        <title>whole genome sequencing of Lutimonas vermicola strain IMCC1616.</title>
        <authorList>
            <person name="Bae S.S."/>
        </authorList>
    </citation>
    <scope>NUCLEOTIDE SEQUENCE [LARGE SCALE GENOMIC DNA]</scope>
    <source>
        <strain evidence="15 16">IMCC1616</strain>
    </source>
</reference>
<evidence type="ECO:0000256" key="6">
    <source>
        <dbReference type="ARBA" id="ARBA00023077"/>
    </source>
</evidence>
<keyword evidence="5 12" id="KW-0732">Signal</keyword>
<evidence type="ECO:0000259" key="14">
    <source>
        <dbReference type="Pfam" id="PF07715"/>
    </source>
</evidence>
<keyword evidence="7 10" id="KW-0472">Membrane</keyword>
<keyword evidence="16" id="KW-1185">Reference proteome</keyword>
<keyword evidence="8 15" id="KW-0675">Receptor</keyword>
<feature type="chain" id="PRO_5047024898" evidence="12">
    <location>
        <begin position="18"/>
        <end position="606"/>
    </location>
</feature>
<evidence type="ECO:0000256" key="2">
    <source>
        <dbReference type="ARBA" id="ARBA00022448"/>
    </source>
</evidence>
<keyword evidence="6 11" id="KW-0798">TonB box</keyword>
<evidence type="ECO:0000313" key="15">
    <source>
        <dbReference type="EMBL" id="MEL4455142.1"/>
    </source>
</evidence>
<keyword evidence="2 10" id="KW-0813">Transport</keyword>
<comment type="subcellular location">
    <subcellularLocation>
        <location evidence="1 10">Cell outer membrane</location>
        <topology evidence="1 10">Multi-pass membrane protein</topology>
    </subcellularLocation>
</comment>
<dbReference type="Gene3D" id="2.170.130.10">
    <property type="entry name" value="TonB-dependent receptor, plug domain"/>
    <property type="match status" value="1"/>
</dbReference>
<dbReference type="Gene3D" id="2.40.170.20">
    <property type="entry name" value="TonB-dependent receptor, beta-barrel domain"/>
    <property type="match status" value="1"/>
</dbReference>
<dbReference type="PROSITE" id="PS52016">
    <property type="entry name" value="TONB_DEPENDENT_REC_3"/>
    <property type="match status" value="1"/>
</dbReference>
<evidence type="ECO:0000256" key="7">
    <source>
        <dbReference type="ARBA" id="ARBA00023136"/>
    </source>
</evidence>
<dbReference type="InterPro" id="IPR037066">
    <property type="entry name" value="Plug_dom_sf"/>
</dbReference>
<evidence type="ECO:0000256" key="5">
    <source>
        <dbReference type="ARBA" id="ARBA00022729"/>
    </source>
</evidence>
<evidence type="ECO:0000256" key="4">
    <source>
        <dbReference type="ARBA" id="ARBA00022692"/>
    </source>
</evidence>
<comment type="similarity">
    <text evidence="10 11">Belongs to the TonB-dependent receptor family.</text>
</comment>
<protein>
    <submittedName>
        <fullName evidence="15">TonB-dependent receptor</fullName>
    </submittedName>
</protein>
<keyword evidence="3 10" id="KW-1134">Transmembrane beta strand</keyword>
<dbReference type="InterPro" id="IPR036942">
    <property type="entry name" value="Beta-barrel_TonB_sf"/>
</dbReference>
<evidence type="ECO:0000256" key="9">
    <source>
        <dbReference type="ARBA" id="ARBA00023237"/>
    </source>
</evidence>
<dbReference type="RefSeq" id="WP_342158916.1">
    <property type="nucleotide sequence ID" value="NZ_JBCDNA010000001.1"/>
</dbReference>
<accession>A0ABU9L0M2</accession>
<evidence type="ECO:0000256" key="1">
    <source>
        <dbReference type="ARBA" id="ARBA00004571"/>
    </source>
</evidence>
<dbReference type="EMBL" id="JBCDNA010000001">
    <property type="protein sequence ID" value="MEL4455142.1"/>
    <property type="molecule type" value="Genomic_DNA"/>
</dbReference>
<feature type="domain" description="TonB-dependent receptor-like beta-barrel" evidence="13">
    <location>
        <begin position="256"/>
        <end position="580"/>
    </location>
</feature>
<dbReference type="Pfam" id="PF07715">
    <property type="entry name" value="Plug"/>
    <property type="match status" value="1"/>
</dbReference>
<comment type="caution">
    <text evidence="15">The sequence shown here is derived from an EMBL/GenBank/DDBJ whole genome shotgun (WGS) entry which is preliminary data.</text>
</comment>
<evidence type="ECO:0000256" key="11">
    <source>
        <dbReference type="RuleBase" id="RU003357"/>
    </source>
</evidence>
<dbReference type="Proteomes" id="UP001474120">
    <property type="component" value="Unassembled WGS sequence"/>
</dbReference>
<feature type="domain" description="TonB-dependent receptor plug" evidence="14">
    <location>
        <begin position="46"/>
        <end position="141"/>
    </location>
</feature>
<organism evidence="15 16">
    <name type="scientific">Lutimonas vermicola</name>
    <dbReference type="NCBI Taxonomy" id="414288"/>
    <lineage>
        <taxon>Bacteria</taxon>
        <taxon>Pseudomonadati</taxon>
        <taxon>Bacteroidota</taxon>
        <taxon>Flavobacteriia</taxon>
        <taxon>Flavobacteriales</taxon>
        <taxon>Flavobacteriaceae</taxon>
        <taxon>Lutimonas</taxon>
    </lineage>
</organism>
<dbReference type="SUPFAM" id="SSF56935">
    <property type="entry name" value="Porins"/>
    <property type="match status" value="1"/>
</dbReference>
<evidence type="ECO:0000256" key="8">
    <source>
        <dbReference type="ARBA" id="ARBA00023170"/>
    </source>
</evidence>
<dbReference type="InterPro" id="IPR039426">
    <property type="entry name" value="TonB-dep_rcpt-like"/>
</dbReference>
<dbReference type="PANTHER" id="PTHR30069">
    <property type="entry name" value="TONB-DEPENDENT OUTER MEMBRANE RECEPTOR"/>
    <property type="match status" value="1"/>
</dbReference>
<evidence type="ECO:0000259" key="13">
    <source>
        <dbReference type="Pfam" id="PF00593"/>
    </source>
</evidence>
<dbReference type="Pfam" id="PF00593">
    <property type="entry name" value="TonB_dep_Rec_b-barrel"/>
    <property type="match status" value="1"/>
</dbReference>
<feature type="signal peptide" evidence="12">
    <location>
        <begin position="1"/>
        <end position="17"/>
    </location>
</feature>
<evidence type="ECO:0000313" key="16">
    <source>
        <dbReference type="Proteomes" id="UP001474120"/>
    </source>
</evidence>
<gene>
    <name evidence="15" type="ORF">AABB81_04495</name>
</gene>
<dbReference type="InterPro" id="IPR000531">
    <property type="entry name" value="Beta-barrel_TonB"/>
</dbReference>